<keyword evidence="1" id="KW-0472">Membrane</keyword>
<accession>A0A848KTC5</accession>
<evidence type="ECO:0000313" key="2">
    <source>
        <dbReference type="EMBL" id="NMO00135.1"/>
    </source>
</evidence>
<protein>
    <submittedName>
        <fullName evidence="2">DUF2127 domain-containing protein</fullName>
    </submittedName>
</protein>
<dbReference type="InterPro" id="IPR021125">
    <property type="entry name" value="DUF2127"/>
</dbReference>
<dbReference type="Pfam" id="PF09900">
    <property type="entry name" value="DUF2127"/>
    <property type="match status" value="1"/>
</dbReference>
<evidence type="ECO:0000313" key="3">
    <source>
        <dbReference type="Proteomes" id="UP000550729"/>
    </source>
</evidence>
<feature type="transmembrane region" description="Helical" evidence="1">
    <location>
        <begin position="72"/>
        <end position="96"/>
    </location>
</feature>
<evidence type="ECO:0000256" key="1">
    <source>
        <dbReference type="SAM" id="Phobius"/>
    </source>
</evidence>
<name>A0A848KTC5_9ACTN</name>
<keyword evidence="3" id="KW-1185">Reference proteome</keyword>
<feature type="transmembrane region" description="Helical" evidence="1">
    <location>
        <begin position="174"/>
        <end position="192"/>
    </location>
</feature>
<feature type="transmembrane region" description="Helical" evidence="1">
    <location>
        <begin position="140"/>
        <end position="162"/>
    </location>
</feature>
<dbReference type="RefSeq" id="WP_170192649.1">
    <property type="nucleotide sequence ID" value="NZ_JABBNB010000002.1"/>
</dbReference>
<gene>
    <name evidence="2" type="ORF">HH308_02770</name>
</gene>
<proteinExistence type="predicted"/>
<dbReference type="AlphaFoldDB" id="A0A848KTC5"/>
<dbReference type="EMBL" id="JABBNB010000002">
    <property type="protein sequence ID" value="NMO00135.1"/>
    <property type="molecule type" value="Genomic_DNA"/>
</dbReference>
<keyword evidence="1" id="KW-1133">Transmembrane helix</keyword>
<dbReference type="Proteomes" id="UP000550729">
    <property type="component" value="Unassembled WGS sequence"/>
</dbReference>
<feature type="transmembrane region" description="Helical" evidence="1">
    <location>
        <begin position="199"/>
        <end position="218"/>
    </location>
</feature>
<keyword evidence="1" id="KW-0812">Transmembrane</keyword>
<reference evidence="2 3" key="1">
    <citation type="submission" date="2020-04" db="EMBL/GenBank/DDBJ databases">
        <title>Gordonia sp. nov. TBRC 11910.</title>
        <authorList>
            <person name="Suriyachadkun C."/>
        </authorList>
    </citation>
    <scope>NUCLEOTIDE SEQUENCE [LARGE SCALE GENOMIC DNA]</scope>
    <source>
        <strain evidence="2 3">TBRC 11910</strain>
    </source>
</reference>
<comment type="caution">
    <text evidence="2">The sequence shown here is derived from an EMBL/GenBank/DDBJ whole genome shotgun (WGS) entry which is preliminary data.</text>
</comment>
<organism evidence="2 3">
    <name type="scientific">Gordonia asplenii</name>
    <dbReference type="NCBI Taxonomy" id="2725283"/>
    <lineage>
        <taxon>Bacteria</taxon>
        <taxon>Bacillati</taxon>
        <taxon>Actinomycetota</taxon>
        <taxon>Actinomycetes</taxon>
        <taxon>Mycobacteriales</taxon>
        <taxon>Gordoniaceae</taxon>
        <taxon>Gordonia</taxon>
    </lineage>
</organism>
<sequence>MDWSLRACSSHGHFTYAPDEDDLRARLTVDTAAGRAWRCLRCGTFVVGDPHGSGPADHAPEVPRGAMLRDRVIMRLLACERAIRGLFLLFAAFVVFKFRTSQGAFRAKFDAEMPLLRPIADQLGWNIDDSKFVGYIEKSFTLSTSTLTIVAALILAYAVSQFIEATGLWLMKRWGEYFAVVVTSLFIPLEVYEIVEKVTILRICLLIVNVAAVVWLIWSKHLFGVRGGAKAYEALHHSESLLTVERAALSRTA</sequence>